<organism evidence="1 2">
    <name type="scientific">Trapa incisa</name>
    <dbReference type="NCBI Taxonomy" id="236973"/>
    <lineage>
        <taxon>Eukaryota</taxon>
        <taxon>Viridiplantae</taxon>
        <taxon>Streptophyta</taxon>
        <taxon>Embryophyta</taxon>
        <taxon>Tracheophyta</taxon>
        <taxon>Spermatophyta</taxon>
        <taxon>Magnoliopsida</taxon>
        <taxon>eudicotyledons</taxon>
        <taxon>Gunneridae</taxon>
        <taxon>Pentapetalae</taxon>
        <taxon>rosids</taxon>
        <taxon>malvids</taxon>
        <taxon>Myrtales</taxon>
        <taxon>Lythraceae</taxon>
        <taxon>Trapa</taxon>
    </lineage>
</organism>
<reference evidence="1 2" key="1">
    <citation type="journal article" date="2023" name="Hortic Res">
        <title>Pangenome of water caltrop reveals structural variations and asymmetric subgenome divergence after allopolyploidization.</title>
        <authorList>
            <person name="Zhang X."/>
            <person name="Chen Y."/>
            <person name="Wang L."/>
            <person name="Yuan Y."/>
            <person name="Fang M."/>
            <person name="Shi L."/>
            <person name="Lu R."/>
            <person name="Comes H.P."/>
            <person name="Ma Y."/>
            <person name="Chen Y."/>
            <person name="Huang G."/>
            <person name="Zhou Y."/>
            <person name="Zheng Z."/>
            <person name="Qiu Y."/>
        </authorList>
    </citation>
    <scope>NUCLEOTIDE SEQUENCE [LARGE SCALE GENOMIC DNA]</scope>
    <source>
        <tissue evidence="1">Roots</tissue>
    </source>
</reference>
<name>A0AAN7KL28_9MYRT</name>
<gene>
    <name evidence="1" type="ORF">SAY87_008300</name>
</gene>
<protein>
    <submittedName>
        <fullName evidence="1">Uncharacterized protein</fullName>
    </submittedName>
</protein>
<comment type="caution">
    <text evidence="1">The sequence shown here is derived from an EMBL/GenBank/DDBJ whole genome shotgun (WGS) entry which is preliminary data.</text>
</comment>
<sequence>MNRRIGYLAGTQHLPLSSDAGARAEAGGRDSFSLTSSTGWYSSQKTYLLRYLERVDAGIHVRVALVLLNEQHGDKVRVTEPCKLSRCSNICLMTIFVGVGKDMRHLLRS</sequence>
<evidence type="ECO:0000313" key="1">
    <source>
        <dbReference type="EMBL" id="KAK4766658.1"/>
    </source>
</evidence>
<accession>A0AAN7KL28</accession>
<dbReference type="EMBL" id="JAXIOK010000007">
    <property type="protein sequence ID" value="KAK4766658.1"/>
    <property type="molecule type" value="Genomic_DNA"/>
</dbReference>
<proteinExistence type="predicted"/>
<keyword evidence="2" id="KW-1185">Reference proteome</keyword>
<dbReference type="AlphaFoldDB" id="A0AAN7KL28"/>
<dbReference type="Proteomes" id="UP001345219">
    <property type="component" value="Chromosome 7"/>
</dbReference>
<evidence type="ECO:0000313" key="2">
    <source>
        <dbReference type="Proteomes" id="UP001345219"/>
    </source>
</evidence>